<name>C2FXV3_SPHSI</name>
<sequence>MNTKLKIAIGLILLICCSNTLFAQTSSRDIMIDILRLREYSINYDAYKDLKDPDAADKKNQYTKKYFDQINKIKNGPNRALYIQFLNDATGIDSLKSKGVVGYNYTYHNGLLATPEFKKMPTRLEYFKVVKYSLFTMNKDELIQPKDVPFLRPESK</sequence>
<protein>
    <submittedName>
        <fullName evidence="2">Uncharacterized protein</fullName>
    </submittedName>
</protein>
<feature type="signal peptide" evidence="1">
    <location>
        <begin position="1"/>
        <end position="23"/>
    </location>
</feature>
<proteinExistence type="predicted"/>
<feature type="chain" id="PRO_5002912133" evidence="1">
    <location>
        <begin position="24"/>
        <end position="156"/>
    </location>
</feature>
<dbReference type="Proteomes" id="UP000006241">
    <property type="component" value="Unassembled WGS sequence"/>
</dbReference>
<evidence type="ECO:0000256" key="1">
    <source>
        <dbReference type="SAM" id="SignalP"/>
    </source>
</evidence>
<organism evidence="2 3">
    <name type="scientific">Sphingobacterium spiritivorum ATCC 33300</name>
    <dbReference type="NCBI Taxonomy" id="525372"/>
    <lineage>
        <taxon>Bacteria</taxon>
        <taxon>Pseudomonadati</taxon>
        <taxon>Bacteroidota</taxon>
        <taxon>Sphingobacteriia</taxon>
        <taxon>Sphingobacteriales</taxon>
        <taxon>Sphingobacteriaceae</taxon>
        <taxon>Sphingobacterium</taxon>
    </lineage>
</organism>
<reference evidence="2 3" key="1">
    <citation type="submission" date="2009-01" db="EMBL/GenBank/DDBJ databases">
        <authorList>
            <person name="Qin X."/>
            <person name="Bachman B."/>
            <person name="Battles P."/>
            <person name="Bell A."/>
            <person name="Bess C."/>
            <person name="Bickham C."/>
            <person name="Chaboub L."/>
            <person name="Chen D."/>
            <person name="Coyle M."/>
            <person name="Deiros D.R."/>
            <person name="Dinh H."/>
            <person name="Forbes L."/>
            <person name="Fowler G."/>
            <person name="Francisco L."/>
            <person name="Fu Q."/>
            <person name="Gubbala S."/>
            <person name="Hale W."/>
            <person name="Han Y."/>
            <person name="Hemphill L."/>
            <person name="Highlander S.K."/>
            <person name="Hirani K."/>
            <person name="Hogues M."/>
            <person name="Jackson L."/>
            <person name="Jakkamsetti A."/>
            <person name="Javaid M."/>
            <person name="Jiang H."/>
            <person name="Korchina V."/>
            <person name="Kovar C."/>
            <person name="Lara F."/>
            <person name="Lee S."/>
            <person name="Mata R."/>
            <person name="Mathew T."/>
            <person name="Moen C."/>
            <person name="Morales K."/>
            <person name="Munidasa M."/>
            <person name="Nazareth L."/>
            <person name="Ngo R."/>
            <person name="Nguyen L."/>
            <person name="Okwuonu G."/>
            <person name="Ongeri F."/>
            <person name="Patil S."/>
            <person name="Petrosino J."/>
            <person name="Pham C."/>
            <person name="Pham P."/>
            <person name="Pu L.-L."/>
            <person name="Puazo M."/>
            <person name="Raj R."/>
            <person name="Reid J."/>
            <person name="Rouhana J."/>
            <person name="Saada N."/>
            <person name="Shang Y."/>
            <person name="Simmons D."/>
            <person name="Thornton R."/>
            <person name="Warren J."/>
            <person name="Weissenberger G."/>
            <person name="Zhang J."/>
            <person name="Zhang L."/>
            <person name="Zhou C."/>
            <person name="Zhu D."/>
            <person name="Muzny D."/>
            <person name="Worley K."/>
            <person name="Gibbs R."/>
        </authorList>
    </citation>
    <scope>NUCLEOTIDE SEQUENCE [LARGE SCALE GENOMIC DNA]</scope>
    <source>
        <strain evidence="2 3">ATCC 33300</strain>
    </source>
</reference>
<keyword evidence="1" id="KW-0732">Signal</keyword>
<gene>
    <name evidence="2" type="ORF">HMPREF0765_2159</name>
</gene>
<dbReference type="HOGENOM" id="CLU_1685468_0_0_10"/>
<evidence type="ECO:0000313" key="3">
    <source>
        <dbReference type="Proteomes" id="UP000006241"/>
    </source>
</evidence>
<dbReference type="AlphaFoldDB" id="C2FXV3"/>
<dbReference type="EMBL" id="ACHB01000050">
    <property type="protein sequence ID" value="EEI92232.1"/>
    <property type="molecule type" value="Genomic_DNA"/>
</dbReference>
<comment type="caution">
    <text evidence="2">The sequence shown here is derived from an EMBL/GenBank/DDBJ whole genome shotgun (WGS) entry which is preliminary data.</text>
</comment>
<evidence type="ECO:0000313" key="2">
    <source>
        <dbReference type="EMBL" id="EEI92232.1"/>
    </source>
</evidence>
<dbReference type="RefSeq" id="WP_003010448.1">
    <property type="nucleotide sequence ID" value="NZ_GG668633.1"/>
</dbReference>
<accession>C2FXV3</accession>